<gene>
    <name evidence="1" type="ORF">DD236_01890</name>
</gene>
<dbReference type="Proteomes" id="UP000245283">
    <property type="component" value="Unassembled WGS sequence"/>
</dbReference>
<dbReference type="EMBL" id="QETB01000001">
    <property type="protein sequence ID" value="PWF27177.1"/>
    <property type="molecule type" value="Genomic_DNA"/>
</dbReference>
<reference evidence="2" key="1">
    <citation type="submission" date="2018-05" db="EMBL/GenBank/DDBJ databases">
        <authorList>
            <person name="Li Y."/>
        </authorList>
    </citation>
    <scope>NUCLEOTIDE SEQUENCE [LARGE SCALE GENOMIC DNA]</scope>
    <source>
        <strain evidence="2">sk1b4</strain>
    </source>
</reference>
<accession>A0A2V1KCE2</accession>
<organism evidence="1 2">
    <name type="scientific">Ancrocorticia populi</name>
    <dbReference type="NCBI Taxonomy" id="2175228"/>
    <lineage>
        <taxon>Bacteria</taxon>
        <taxon>Bacillati</taxon>
        <taxon>Actinomycetota</taxon>
        <taxon>Actinomycetes</taxon>
        <taxon>Actinomycetales</taxon>
        <taxon>Actinomycetaceae</taxon>
        <taxon>Ancrocorticia</taxon>
    </lineage>
</organism>
<protein>
    <submittedName>
        <fullName evidence="1">DUF3263 domain-containing protein</fullName>
    </submittedName>
</protein>
<evidence type="ECO:0000313" key="1">
    <source>
        <dbReference type="EMBL" id="PWF27177.1"/>
    </source>
</evidence>
<keyword evidence="2" id="KW-1185">Reference proteome</keyword>
<evidence type="ECO:0000313" key="2">
    <source>
        <dbReference type="Proteomes" id="UP000245283"/>
    </source>
</evidence>
<dbReference type="AlphaFoldDB" id="A0A2V1KCE2"/>
<proteinExistence type="predicted"/>
<name>A0A2V1KCE2_9ACTO</name>
<dbReference type="OrthoDB" id="3268863at2"/>
<comment type="caution">
    <text evidence="1">The sequence shown here is derived from an EMBL/GenBank/DDBJ whole genome shotgun (WGS) entry which is preliminary data.</text>
</comment>
<dbReference type="Pfam" id="PF11662">
    <property type="entry name" value="DUF3263"/>
    <property type="match status" value="1"/>
</dbReference>
<sequence>MGMVEAAGRVRTVNRGEELTDEEARVLEFERTWMERGRRKNAAIAEMGMTVSHYYVVLNSAIAKPIAELENPELVRRLKAMRSVRESERYGRR</sequence>
<dbReference type="InterPro" id="IPR021678">
    <property type="entry name" value="DUF3263"/>
</dbReference>